<dbReference type="InterPro" id="IPR027417">
    <property type="entry name" value="P-loop_NTPase"/>
</dbReference>
<evidence type="ECO:0000256" key="3">
    <source>
        <dbReference type="SAM" id="MobiDB-lite"/>
    </source>
</evidence>
<dbReference type="InterPro" id="IPR003439">
    <property type="entry name" value="ABC_transporter-like_ATP-bd"/>
</dbReference>
<keyword evidence="5" id="KW-0067">ATP-binding</keyword>
<keyword evidence="5" id="KW-0378">Hydrolase</keyword>
<dbReference type="Gene3D" id="3.40.50.300">
    <property type="entry name" value="P-loop containing nucleotide triphosphate hydrolases"/>
    <property type="match status" value="1"/>
</dbReference>
<dbReference type="AlphaFoldDB" id="A0A0P7HBR8"/>
<protein>
    <submittedName>
        <fullName evidence="5">Cobalamin import ATP-binding protein BtuD</fullName>
        <ecNumber evidence="5">3.6.3.33</ecNumber>
    </submittedName>
</protein>
<keyword evidence="6" id="KW-1185">Reference proteome</keyword>
<feature type="compositionally biased region" description="Polar residues" evidence="3">
    <location>
        <begin position="118"/>
        <end position="151"/>
    </location>
</feature>
<name>A0A0P7HBR8_9EURY</name>
<dbReference type="SUPFAM" id="SSF52540">
    <property type="entry name" value="P-loop containing nucleoside triphosphate hydrolases"/>
    <property type="match status" value="1"/>
</dbReference>
<reference evidence="6" key="1">
    <citation type="submission" date="2013-11" db="EMBL/GenBank/DDBJ databases">
        <authorList>
            <person name="Hoang H.T."/>
            <person name="Killian M.L."/>
            <person name="Madson D.M."/>
            <person name="Arruda P.H.E."/>
            <person name="Sun D."/>
            <person name="Schwartz K.J."/>
            <person name="Yoon K."/>
        </authorList>
    </citation>
    <scope>NUCLEOTIDE SEQUENCE [LARGE SCALE GENOMIC DNA]</scope>
    <source>
        <strain evidence="6">CDK2</strain>
    </source>
</reference>
<evidence type="ECO:0000259" key="4">
    <source>
        <dbReference type="Pfam" id="PF00005"/>
    </source>
</evidence>
<feature type="domain" description="ABC transporter" evidence="4">
    <location>
        <begin position="34"/>
        <end position="112"/>
    </location>
</feature>
<proteinExistence type="predicted"/>
<evidence type="ECO:0000313" key="5">
    <source>
        <dbReference type="EMBL" id="KPN30917.1"/>
    </source>
</evidence>
<keyword evidence="1" id="KW-0813">Transport</keyword>
<keyword evidence="5" id="KW-0547">Nucleotide-binding</keyword>
<dbReference type="GO" id="GO:0005524">
    <property type="term" value="F:ATP binding"/>
    <property type="evidence" value="ECO:0007669"/>
    <property type="project" value="UniProtKB-KW"/>
</dbReference>
<evidence type="ECO:0000313" key="6">
    <source>
        <dbReference type="Proteomes" id="UP000050535"/>
    </source>
</evidence>
<dbReference type="STRING" id="699431.SY89_01658"/>
<dbReference type="PANTHER" id="PTHR42794">
    <property type="entry name" value="HEMIN IMPORT ATP-BINDING PROTEIN HMUV"/>
    <property type="match status" value="1"/>
</dbReference>
<dbReference type="RefSeq" id="WP_275575400.1">
    <property type="nucleotide sequence ID" value="NZ_LGUC01000001.1"/>
</dbReference>
<evidence type="ECO:0000256" key="2">
    <source>
        <dbReference type="ARBA" id="ARBA00022967"/>
    </source>
</evidence>
<evidence type="ECO:0000256" key="1">
    <source>
        <dbReference type="ARBA" id="ARBA00022448"/>
    </source>
</evidence>
<gene>
    <name evidence="5" type="primary">btuD_2</name>
    <name evidence="5" type="ORF">SY89_01658</name>
</gene>
<accession>A0A0P7HBR8</accession>
<sequence length="151" mass="15394">MTDDTTDTAIPTPAAGPVLSIDGLSVTLGETDVLDGVSLDVDTGELVGLVGPNGAGKTTLLRTARGTLSPDSGQVWVAGDSVGDLSAKALGRRVATVPQDTAVSFAFTVREIVEMGRTPTSRGSGRWATPTTRPSNARWNGPTSTSSPSDP</sequence>
<feature type="region of interest" description="Disordered" evidence="3">
    <location>
        <begin position="117"/>
        <end position="151"/>
    </location>
</feature>
<dbReference type="Proteomes" id="UP000050535">
    <property type="component" value="Unassembled WGS sequence"/>
</dbReference>
<dbReference type="PATRIC" id="fig|699431.3.peg.1698"/>
<dbReference type="EC" id="3.6.3.33" evidence="5"/>
<comment type="caution">
    <text evidence="5">The sequence shown here is derived from an EMBL/GenBank/DDBJ whole genome shotgun (WGS) entry which is preliminary data.</text>
</comment>
<dbReference type="GO" id="GO:0016887">
    <property type="term" value="F:ATP hydrolysis activity"/>
    <property type="evidence" value="ECO:0007669"/>
    <property type="project" value="InterPro"/>
</dbReference>
<dbReference type="PANTHER" id="PTHR42794:SF1">
    <property type="entry name" value="HEMIN IMPORT ATP-BINDING PROTEIN HMUV"/>
    <property type="match status" value="1"/>
</dbReference>
<dbReference type="Pfam" id="PF00005">
    <property type="entry name" value="ABC_tran"/>
    <property type="match status" value="1"/>
</dbReference>
<keyword evidence="2" id="KW-1278">Translocase</keyword>
<dbReference type="EMBL" id="LGUC01000001">
    <property type="protein sequence ID" value="KPN30917.1"/>
    <property type="molecule type" value="Genomic_DNA"/>
</dbReference>
<organism evidence="5 6">
    <name type="scientific">Halolamina pelagica</name>
    <dbReference type="NCBI Taxonomy" id="699431"/>
    <lineage>
        <taxon>Archaea</taxon>
        <taxon>Methanobacteriati</taxon>
        <taxon>Methanobacteriota</taxon>
        <taxon>Stenosarchaea group</taxon>
        <taxon>Halobacteria</taxon>
        <taxon>Halobacteriales</taxon>
        <taxon>Haloferacaceae</taxon>
    </lineage>
</organism>